<organism evidence="6 7">
    <name type="scientific">Candidatus Uhrbacteria bacterium RIFOXYC2_FULL_47_19</name>
    <dbReference type="NCBI Taxonomy" id="1802424"/>
    <lineage>
        <taxon>Bacteria</taxon>
        <taxon>Candidatus Uhriibacteriota</taxon>
    </lineage>
</organism>
<dbReference type="Proteomes" id="UP000176988">
    <property type="component" value="Unassembled WGS sequence"/>
</dbReference>
<dbReference type="InterPro" id="IPR002677">
    <property type="entry name" value="Ribosomal_bL32"/>
</dbReference>
<accession>A0A1F7WG86</accession>
<evidence type="ECO:0000313" key="7">
    <source>
        <dbReference type="Proteomes" id="UP000176988"/>
    </source>
</evidence>
<dbReference type="GO" id="GO:0003735">
    <property type="term" value="F:structural constituent of ribosome"/>
    <property type="evidence" value="ECO:0007669"/>
    <property type="project" value="InterPro"/>
</dbReference>
<name>A0A1F7WG86_9BACT</name>
<comment type="similarity">
    <text evidence="1">Belongs to the bacterial ribosomal protein bL32 family.</text>
</comment>
<dbReference type="EMBL" id="MGFG01000013">
    <property type="protein sequence ID" value="OGM01188.1"/>
    <property type="molecule type" value="Genomic_DNA"/>
</dbReference>
<protein>
    <recommendedName>
        <fullName evidence="4">Large ribosomal subunit protein bL32</fullName>
    </recommendedName>
</protein>
<feature type="region of interest" description="Disordered" evidence="5">
    <location>
        <begin position="1"/>
        <end position="51"/>
    </location>
</feature>
<keyword evidence="2 6" id="KW-0689">Ribosomal protein</keyword>
<evidence type="ECO:0000256" key="2">
    <source>
        <dbReference type="ARBA" id="ARBA00022980"/>
    </source>
</evidence>
<reference evidence="6 7" key="1">
    <citation type="journal article" date="2016" name="Nat. Commun.">
        <title>Thousands of microbial genomes shed light on interconnected biogeochemical processes in an aquifer system.</title>
        <authorList>
            <person name="Anantharaman K."/>
            <person name="Brown C.T."/>
            <person name="Hug L.A."/>
            <person name="Sharon I."/>
            <person name="Castelle C.J."/>
            <person name="Probst A.J."/>
            <person name="Thomas B.C."/>
            <person name="Singh A."/>
            <person name="Wilkins M.J."/>
            <person name="Karaoz U."/>
            <person name="Brodie E.L."/>
            <person name="Williams K.H."/>
            <person name="Hubbard S.S."/>
            <person name="Banfield J.F."/>
        </authorList>
    </citation>
    <scope>NUCLEOTIDE SEQUENCE [LARGE SCALE GENOMIC DNA]</scope>
</reference>
<feature type="compositionally biased region" description="Polar residues" evidence="5">
    <location>
        <begin position="1"/>
        <end position="14"/>
    </location>
</feature>
<comment type="caution">
    <text evidence="6">The sequence shown here is derived from an EMBL/GenBank/DDBJ whole genome shotgun (WGS) entry which is preliminary data.</text>
</comment>
<evidence type="ECO:0000256" key="3">
    <source>
        <dbReference type="ARBA" id="ARBA00023274"/>
    </source>
</evidence>
<dbReference type="NCBIfam" id="TIGR01031">
    <property type="entry name" value="rpmF_bact"/>
    <property type="match status" value="1"/>
</dbReference>
<dbReference type="GO" id="GO:0015934">
    <property type="term" value="C:large ribosomal subunit"/>
    <property type="evidence" value="ECO:0007669"/>
    <property type="project" value="InterPro"/>
</dbReference>
<evidence type="ECO:0000256" key="1">
    <source>
        <dbReference type="ARBA" id="ARBA00008560"/>
    </source>
</evidence>
<feature type="compositionally biased region" description="Low complexity" evidence="5">
    <location>
        <begin position="30"/>
        <end position="45"/>
    </location>
</feature>
<gene>
    <name evidence="6" type="ORF">A2480_04420</name>
</gene>
<dbReference type="GO" id="GO:0006412">
    <property type="term" value="P:translation"/>
    <property type="evidence" value="ECO:0007669"/>
    <property type="project" value="InterPro"/>
</dbReference>
<keyword evidence="3" id="KW-0687">Ribonucleoprotein</keyword>
<evidence type="ECO:0000313" key="6">
    <source>
        <dbReference type="EMBL" id="OGM01188.1"/>
    </source>
</evidence>
<sequence>MQHNACNNCGSYSGRQVLKLDNPLEKKTTKTTTKSTKPTKASKTTASKKKK</sequence>
<evidence type="ECO:0000256" key="4">
    <source>
        <dbReference type="ARBA" id="ARBA00035178"/>
    </source>
</evidence>
<evidence type="ECO:0000256" key="5">
    <source>
        <dbReference type="SAM" id="MobiDB-lite"/>
    </source>
</evidence>
<dbReference type="STRING" id="1802424.A2480_04420"/>
<proteinExistence type="inferred from homology"/>
<dbReference type="AlphaFoldDB" id="A0A1F7WG86"/>